<evidence type="ECO:0000313" key="1">
    <source>
        <dbReference type="Proteomes" id="UP001652581"/>
    </source>
</evidence>
<evidence type="ECO:0000313" key="2">
    <source>
        <dbReference type="RefSeq" id="XP_072804303.1"/>
    </source>
</evidence>
<gene>
    <name evidence="2" type="primary">LOC140688542</name>
</gene>
<protein>
    <submittedName>
        <fullName evidence="2">Uncharacterized protein</fullName>
    </submittedName>
</protein>
<accession>A0ABM5C6M0</accession>
<dbReference type="Proteomes" id="UP001652581">
    <property type="component" value="Chromosome 22"/>
</dbReference>
<dbReference type="RefSeq" id="XP_072804303.1">
    <property type="nucleotide sequence ID" value="XM_072948202.1"/>
</dbReference>
<reference evidence="2" key="1">
    <citation type="submission" date="2025-08" db="UniProtKB">
        <authorList>
            <consortium name="RefSeq"/>
        </authorList>
    </citation>
    <scope>IDENTIFICATION</scope>
</reference>
<organism evidence="1 2">
    <name type="scientific">Vicugna pacos</name>
    <name type="common">Alpaca</name>
    <name type="synonym">Lama pacos</name>
    <dbReference type="NCBI Taxonomy" id="30538"/>
    <lineage>
        <taxon>Eukaryota</taxon>
        <taxon>Metazoa</taxon>
        <taxon>Chordata</taxon>
        <taxon>Craniata</taxon>
        <taxon>Vertebrata</taxon>
        <taxon>Euteleostomi</taxon>
        <taxon>Mammalia</taxon>
        <taxon>Eutheria</taxon>
        <taxon>Laurasiatheria</taxon>
        <taxon>Artiodactyla</taxon>
        <taxon>Tylopoda</taxon>
        <taxon>Camelidae</taxon>
        <taxon>Vicugna</taxon>
    </lineage>
</organism>
<name>A0ABM5C6M0_VICPA</name>
<sequence>MLRSLDIILCCLNRAPCRDFASSWSAMPSSPPSPVILSPPSLFTDGKALPNVSFTSSSQMHPAEGGGGLVPTAQTHTWGLGEAVPERAQGNPSSRDMNACVHGPVSQLLVVCRPSSLCLGFKKHHPVSGSIFHVAFSLHATEEPEEEQINTLQLPGTPDCRTLPSLCPDVHTVHSSINFRPRSPPATSACCQQGPSRVASGYPCGPSAIPEGDSVMTERRWECPWLENQQPTPD</sequence>
<keyword evidence="1" id="KW-1185">Reference proteome</keyword>
<proteinExistence type="predicted"/>
<dbReference type="GeneID" id="140688542"/>